<keyword evidence="8" id="KW-1185">Reference proteome</keyword>
<dbReference type="GO" id="GO:0004674">
    <property type="term" value="F:protein serine/threonine kinase activity"/>
    <property type="evidence" value="ECO:0007669"/>
    <property type="project" value="UniProtKB-EC"/>
</dbReference>
<reference evidence="7" key="1">
    <citation type="journal article" date="2023" name="G3 (Bethesda)">
        <title>Whole genome assembly and annotation of the endangered Caribbean coral Acropora cervicornis.</title>
        <authorList>
            <person name="Selwyn J.D."/>
            <person name="Vollmer S.V."/>
        </authorList>
    </citation>
    <scope>NUCLEOTIDE SEQUENCE</scope>
    <source>
        <strain evidence="7">K2</strain>
    </source>
</reference>
<dbReference type="AlphaFoldDB" id="A0AAD9QTS2"/>
<dbReference type="PANTHER" id="PTHR43671">
    <property type="entry name" value="SERINE/THREONINE-PROTEIN KINASE NEK"/>
    <property type="match status" value="1"/>
</dbReference>
<dbReference type="SUPFAM" id="SSF56112">
    <property type="entry name" value="Protein kinase-like (PK-like)"/>
    <property type="match status" value="1"/>
</dbReference>
<sequence>MGTVIAQEGFRKRRKIRKQKSETTSLCKLCRTVIIKNMGLVRLRRARKELSLPRTIYYFLWSASSFAEFEIQSDNLSRDMRVHRFYPTRSLLDNSKVVLKCIDVKSASASRSLLRTVKTWTEVDHRNIMKVLLCFTEKDTVGIVLEPFPKSLHQLIRDYHKDGVKLCERLLWKIIYQICDGLLYLQRRKIVPPDIETRTLSLTNNGDILLHNLLVYTPSETELNVCVDVSGSFSGIFVAPERIKGQSYSTNQDSWSLGCVVYELMHLEPAFSLSKGESMFEVLRNIVNGVLPRKLYEVDCYSSDVVTLVVSCLMKEPRLRPTTQSVFDFAKEQLRSTRKT</sequence>
<reference evidence="7" key="2">
    <citation type="journal article" date="2023" name="Science">
        <title>Genomic signatures of disease resistance in endangered staghorn corals.</title>
        <authorList>
            <person name="Vollmer S.V."/>
            <person name="Selwyn J.D."/>
            <person name="Despard B.A."/>
            <person name="Roesel C.L."/>
        </authorList>
    </citation>
    <scope>NUCLEOTIDE SEQUENCE</scope>
    <source>
        <strain evidence="7">K2</strain>
    </source>
</reference>
<dbReference type="Proteomes" id="UP001249851">
    <property type="component" value="Unassembled WGS sequence"/>
</dbReference>
<evidence type="ECO:0000256" key="4">
    <source>
        <dbReference type="ARBA" id="ARBA00022777"/>
    </source>
</evidence>
<dbReference type="Gene3D" id="3.30.200.20">
    <property type="entry name" value="Phosphorylase Kinase, domain 1"/>
    <property type="match status" value="1"/>
</dbReference>
<dbReference type="InterPro" id="IPR050660">
    <property type="entry name" value="NEK_Ser/Thr_kinase"/>
</dbReference>
<keyword evidence="5" id="KW-0067">ATP-binding</keyword>
<gene>
    <name evidence="7" type="ORF">P5673_008122</name>
</gene>
<feature type="domain" description="Protein kinase" evidence="6">
    <location>
        <begin position="55"/>
        <end position="334"/>
    </location>
</feature>
<dbReference type="PANTHER" id="PTHR43671:SF13">
    <property type="entry name" value="SERINE_THREONINE-PROTEIN KINASE NEK2"/>
    <property type="match status" value="1"/>
</dbReference>
<dbReference type="EC" id="2.7.11.1" evidence="1"/>
<evidence type="ECO:0000256" key="2">
    <source>
        <dbReference type="ARBA" id="ARBA00022679"/>
    </source>
</evidence>
<protein>
    <recommendedName>
        <fullName evidence="1">non-specific serine/threonine protein kinase</fullName>
        <ecNumber evidence="1">2.7.11.1</ecNumber>
    </recommendedName>
</protein>
<comment type="caution">
    <text evidence="7">The sequence shown here is derived from an EMBL/GenBank/DDBJ whole genome shotgun (WGS) entry which is preliminary data.</text>
</comment>
<organism evidence="7 8">
    <name type="scientific">Acropora cervicornis</name>
    <name type="common">Staghorn coral</name>
    <dbReference type="NCBI Taxonomy" id="6130"/>
    <lineage>
        <taxon>Eukaryota</taxon>
        <taxon>Metazoa</taxon>
        <taxon>Cnidaria</taxon>
        <taxon>Anthozoa</taxon>
        <taxon>Hexacorallia</taxon>
        <taxon>Scleractinia</taxon>
        <taxon>Astrocoeniina</taxon>
        <taxon>Acroporidae</taxon>
        <taxon>Acropora</taxon>
    </lineage>
</organism>
<evidence type="ECO:0000256" key="1">
    <source>
        <dbReference type="ARBA" id="ARBA00012513"/>
    </source>
</evidence>
<evidence type="ECO:0000259" key="6">
    <source>
        <dbReference type="PROSITE" id="PS50011"/>
    </source>
</evidence>
<evidence type="ECO:0000313" key="8">
    <source>
        <dbReference type="Proteomes" id="UP001249851"/>
    </source>
</evidence>
<dbReference type="InterPro" id="IPR000719">
    <property type="entry name" value="Prot_kinase_dom"/>
</dbReference>
<keyword evidence="2" id="KW-0808">Transferase</keyword>
<dbReference type="EMBL" id="JARQWQ010000014">
    <property type="protein sequence ID" value="KAK2567328.1"/>
    <property type="molecule type" value="Genomic_DNA"/>
</dbReference>
<dbReference type="GO" id="GO:0005524">
    <property type="term" value="F:ATP binding"/>
    <property type="evidence" value="ECO:0007669"/>
    <property type="project" value="UniProtKB-KW"/>
</dbReference>
<accession>A0AAD9QTS2</accession>
<keyword evidence="4 7" id="KW-0418">Kinase</keyword>
<evidence type="ECO:0000313" key="7">
    <source>
        <dbReference type="EMBL" id="KAK2567328.1"/>
    </source>
</evidence>
<dbReference type="PROSITE" id="PS50011">
    <property type="entry name" value="PROTEIN_KINASE_DOM"/>
    <property type="match status" value="1"/>
</dbReference>
<evidence type="ECO:0000256" key="3">
    <source>
        <dbReference type="ARBA" id="ARBA00022741"/>
    </source>
</evidence>
<evidence type="ECO:0000256" key="5">
    <source>
        <dbReference type="ARBA" id="ARBA00022840"/>
    </source>
</evidence>
<dbReference type="InterPro" id="IPR011009">
    <property type="entry name" value="Kinase-like_dom_sf"/>
</dbReference>
<keyword evidence="3" id="KW-0547">Nucleotide-binding</keyword>
<dbReference type="Pfam" id="PF00069">
    <property type="entry name" value="Pkinase"/>
    <property type="match status" value="1"/>
</dbReference>
<name>A0AAD9QTS2_ACRCE</name>
<proteinExistence type="predicted"/>
<dbReference type="Gene3D" id="1.10.510.10">
    <property type="entry name" value="Transferase(Phosphotransferase) domain 1"/>
    <property type="match status" value="1"/>
</dbReference>